<gene>
    <name evidence="2" type="ORF">RRG08_037804</name>
</gene>
<protein>
    <submittedName>
        <fullName evidence="2">Uncharacterized protein</fullName>
    </submittedName>
</protein>
<feature type="compositionally biased region" description="Basic residues" evidence="1">
    <location>
        <begin position="61"/>
        <end position="75"/>
    </location>
</feature>
<organism evidence="2 3">
    <name type="scientific">Elysia crispata</name>
    <name type="common">lettuce slug</name>
    <dbReference type="NCBI Taxonomy" id="231223"/>
    <lineage>
        <taxon>Eukaryota</taxon>
        <taxon>Metazoa</taxon>
        <taxon>Spiralia</taxon>
        <taxon>Lophotrochozoa</taxon>
        <taxon>Mollusca</taxon>
        <taxon>Gastropoda</taxon>
        <taxon>Heterobranchia</taxon>
        <taxon>Euthyneura</taxon>
        <taxon>Panpulmonata</taxon>
        <taxon>Sacoglossa</taxon>
        <taxon>Placobranchoidea</taxon>
        <taxon>Plakobranchidae</taxon>
        <taxon>Elysia</taxon>
    </lineage>
</organism>
<dbReference type="Proteomes" id="UP001283361">
    <property type="component" value="Unassembled WGS sequence"/>
</dbReference>
<reference evidence="2" key="1">
    <citation type="journal article" date="2023" name="G3 (Bethesda)">
        <title>A reference genome for the long-term kleptoplast-retaining sea slug Elysia crispata morphotype clarki.</title>
        <authorList>
            <person name="Eastman K.E."/>
            <person name="Pendleton A.L."/>
            <person name="Shaikh M.A."/>
            <person name="Suttiyut T."/>
            <person name="Ogas R."/>
            <person name="Tomko P."/>
            <person name="Gavelis G."/>
            <person name="Widhalm J.R."/>
            <person name="Wisecaver J.H."/>
        </authorList>
    </citation>
    <scope>NUCLEOTIDE SEQUENCE</scope>
    <source>
        <strain evidence="2">ECLA1</strain>
    </source>
</reference>
<evidence type="ECO:0000313" key="2">
    <source>
        <dbReference type="EMBL" id="KAK3803491.1"/>
    </source>
</evidence>
<sequence>MIVVRTFEPDSSRSFTLKVLTRMVGQCFQLRCFWSPYESRTEVLDLASTRTRGDQSPRTPPKVRKTASRHRHRGKALGVLLPG</sequence>
<comment type="caution">
    <text evidence="2">The sequence shown here is derived from an EMBL/GenBank/DDBJ whole genome shotgun (WGS) entry which is preliminary data.</text>
</comment>
<proteinExistence type="predicted"/>
<keyword evidence="3" id="KW-1185">Reference proteome</keyword>
<evidence type="ECO:0000256" key="1">
    <source>
        <dbReference type="SAM" id="MobiDB-lite"/>
    </source>
</evidence>
<name>A0AAE1EDH1_9GAST</name>
<dbReference type="EMBL" id="JAWDGP010000122">
    <property type="protein sequence ID" value="KAK3803491.1"/>
    <property type="molecule type" value="Genomic_DNA"/>
</dbReference>
<accession>A0AAE1EDH1</accession>
<feature type="region of interest" description="Disordered" evidence="1">
    <location>
        <begin position="48"/>
        <end position="83"/>
    </location>
</feature>
<dbReference type="AlphaFoldDB" id="A0AAE1EDH1"/>
<feature type="compositionally biased region" description="Polar residues" evidence="1">
    <location>
        <begin position="48"/>
        <end position="57"/>
    </location>
</feature>
<evidence type="ECO:0000313" key="3">
    <source>
        <dbReference type="Proteomes" id="UP001283361"/>
    </source>
</evidence>